<dbReference type="EMBL" id="DYDO01000012">
    <property type="protein sequence ID" value="DBA14776.1"/>
    <property type="molecule type" value="Genomic_DNA"/>
</dbReference>
<dbReference type="InterPro" id="IPR050413">
    <property type="entry name" value="TCR_beta_variable"/>
</dbReference>
<evidence type="ECO:0000256" key="1">
    <source>
        <dbReference type="ARBA" id="ARBA00022729"/>
    </source>
</evidence>
<evidence type="ECO:0000259" key="3">
    <source>
        <dbReference type="PROSITE" id="PS50835"/>
    </source>
</evidence>
<keyword evidence="1" id="KW-0732">Signal</keyword>
<dbReference type="InterPro" id="IPR007110">
    <property type="entry name" value="Ig-like_dom"/>
</dbReference>
<keyword evidence="5" id="KW-1185">Reference proteome</keyword>
<sequence>MCQEVKVDQGHKLLLVKKGNLVELSCQHYTETNYAMYWYQQKEGKGLQLMVYSTDASSGDMEDSFKTWTFNRPHLLNSTLSVAAADIEHSAVYFCAETAFSPRCNVDPVTCLGYFC</sequence>
<reference evidence="4" key="1">
    <citation type="thesis" date="2020" institute="ProQuest LLC" country="789 East Eisenhower Parkway, Ann Arbor, MI, USA">
        <title>Comparative Genomics and Chromosome Evolution.</title>
        <authorList>
            <person name="Mudd A.B."/>
        </authorList>
    </citation>
    <scope>NUCLEOTIDE SEQUENCE</scope>
    <source>
        <strain evidence="4">1538</strain>
        <tissue evidence="4">Blood</tissue>
    </source>
</reference>
<dbReference type="Pfam" id="PF07686">
    <property type="entry name" value="V-set"/>
    <property type="match status" value="1"/>
</dbReference>
<dbReference type="InterPro" id="IPR013783">
    <property type="entry name" value="Ig-like_fold"/>
</dbReference>
<dbReference type="PANTHER" id="PTHR23268">
    <property type="entry name" value="T-CELL RECEPTOR BETA CHAIN"/>
    <property type="match status" value="1"/>
</dbReference>
<evidence type="ECO:0000313" key="5">
    <source>
        <dbReference type="Proteomes" id="UP001181693"/>
    </source>
</evidence>
<dbReference type="Gene3D" id="2.60.40.10">
    <property type="entry name" value="Immunoglobulins"/>
    <property type="match status" value="1"/>
</dbReference>
<dbReference type="AlphaFoldDB" id="A0AAV2ZEX8"/>
<name>A0AAV2ZEX8_PYXAD</name>
<comment type="caution">
    <text evidence="4">The sequence shown here is derived from an EMBL/GenBank/DDBJ whole genome shotgun (WGS) entry which is preliminary data.</text>
</comment>
<evidence type="ECO:0000313" key="4">
    <source>
        <dbReference type="EMBL" id="DBA14776.1"/>
    </source>
</evidence>
<dbReference type="SUPFAM" id="SSF48726">
    <property type="entry name" value="Immunoglobulin"/>
    <property type="match status" value="1"/>
</dbReference>
<dbReference type="InterPro" id="IPR036179">
    <property type="entry name" value="Ig-like_dom_sf"/>
</dbReference>
<protein>
    <recommendedName>
        <fullName evidence="3">Ig-like domain-containing protein</fullName>
    </recommendedName>
</protein>
<dbReference type="GO" id="GO:0005886">
    <property type="term" value="C:plasma membrane"/>
    <property type="evidence" value="ECO:0007669"/>
    <property type="project" value="TreeGrafter"/>
</dbReference>
<organism evidence="4 5">
    <name type="scientific">Pyxicephalus adspersus</name>
    <name type="common">African bullfrog</name>
    <dbReference type="NCBI Taxonomy" id="30357"/>
    <lineage>
        <taxon>Eukaryota</taxon>
        <taxon>Metazoa</taxon>
        <taxon>Chordata</taxon>
        <taxon>Craniata</taxon>
        <taxon>Vertebrata</taxon>
        <taxon>Euteleostomi</taxon>
        <taxon>Amphibia</taxon>
        <taxon>Batrachia</taxon>
        <taxon>Anura</taxon>
        <taxon>Neobatrachia</taxon>
        <taxon>Ranoidea</taxon>
        <taxon>Pyxicephalidae</taxon>
        <taxon>Pyxicephalinae</taxon>
        <taxon>Pyxicephalus</taxon>
    </lineage>
</organism>
<dbReference type="PROSITE" id="PS50835">
    <property type="entry name" value="IG_LIKE"/>
    <property type="match status" value="1"/>
</dbReference>
<keyword evidence="2" id="KW-0391">Immunity</keyword>
<accession>A0AAV2ZEX8</accession>
<evidence type="ECO:0000256" key="2">
    <source>
        <dbReference type="ARBA" id="ARBA00022859"/>
    </source>
</evidence>
<dbReference type="PANTHER" id="PTHR23268:SF124">
    <property type="entry name" value="IG-LIKE DOMAIN-CONTAINING PROTEIN"/>
    <property type="match status" value="1"/>
</dbReference>
<dbReference type="SMART" id="SM00406">
    <property type="entry name" value="IGv"/>
    <property type="match status" value="1"/>
</dbReference>
<dbReference type="InterPro" id="IPR013106">
    <property type="entry name" value="Ig_V-set"/>
</dbReference>
<dbReference type="GO" id="GO:0002376">
    <property type="term" value="P:immune system process"/>
    <property type="evidence" value="ECO:0007669"/>
    <property type="project" value="UniProtKB-KW"/>
</dbReference>
<proteinExistence type="predicted"/>
<feature type="domain" description="Ig-like" evidence="3">
    <location>
        <begin position="1"/>
        <end position="95"/>
    </location>
</feature>
<dbReference type="Proteomes" id="UP001181693">
    <property type="component" value="Unassembled WGS sequence"/>
</dbReference>
<gene>
    <name evidence="4" type="ORF">GDO54_004066</name>
</gene>
<dbReference type="GO" id="GO:0007166">
    <property type="term" value="P:cell surface receptor signaling pathway"/>
    <property type="evidence" value="ECO:0007669"/>
    <property type="project" value="TreeGrafter"/>
</dbReference>